<dbReference type="PROSITE" id="PS51733">
    <property type="entry name" value="BPL_LPL_CATALYTIC"/>
    <property type="match status" value="1"/>
</dbReference>
<dbReference type="InterPro" id="IPR000544">
    <property type="entry name" value="Octanoyltransferase"/>
</dbReference>
<feature type="active site" description="Acyl-thioester intermediate" evidence="5 7">
    <location>
        <position position="178"/>
    </location>
</feature>
<feature type="binding site" evidence="5 8">
    <location>
        <begin position="160"/>
        <end position="162"/>
    </location>
    <ligand>
        <name>substrate</name>
    </ligand>
</feature>
<dbReference type="Gene3D" id="3.30.930.10">
    <property type="entry name" value="Bira Bifunctional Protein, Domain 2"/>
    <property type="match status" value="1"/>
</dbReference>
<dbReference type="PROSITE" id="PS01313">
    <property type="entry name" value="LIPB"/>
    <property type="match status" value="1"/>
</dbReference>
<dbReference type="GO" id="GO:0033819">
    <property type="term" value="F:lipoyl(octanoyl) transferase activity"/>
    <property type="evidence" value="ECO:0007669"/>
    <property type="project" value="UniProtKB-EC"/>
</dbReference>
<protein>
    <recommendedName>
        <fullName evidence="5 6">Octanoyltransferase</fullName>
        <ecNumber evidence="5 6">2.3.1.181</ecNumber>
    </recommendedName>
    <alternativeName>
        <fullName evidence="5">Lipoate-protein ligase B</fullName>
    </alternativeName>
    <alternativeName>
        <fullName evidence="5">Lipoyl/octanoyl transferase</fullName>
    </alternativeName>
    <alternativeName>
        <fullName evidence="5">Octanoyl-[acyl-carrier-protein]-protein N-octanoyltransferase</fullName>
    </alternativeName>
</protein>
<dbReference type="InterPro" id="IPR004143">
    <property type="entry name" value="BPL_LPL_catalytic"/>
</dbReference>
<dbReference type="PANTHER" id="PTHR10993:SF7">
    <property type="entry name" value="LIPOYLTRANSFERASE 2, MITOCHONDRIAL-RELATED"/>
    <property type="match status" value="1"/>
</dbReference>
<evidence type="ECO:0000256" key="6">
    <source>
        <dbReference type="PIRNR" id="PIRNR016262"/>
    </source>
</evidence>
<name>A0A1H2MSC3_9ACTN</name>
<sequence>MTLDVRHLGLGSDLVDYREAWDLQHRLHAEVVAGEAPDTLLLLEHAPVFTAGKRTEPHERPLTAGTPVIDVDRGGKITWHGPGQLVGYPLVRLPEAYGVVDYVRRLEQALIDALAEIGLTTGRVPGRSGVWLGADPATGRPERKVAAIGVRVAGGVTMHGFALNADPDMGAFDQIVPCGIADAGVTSIAAELGTSPALTSLAYVLLPHLERLLAFEPYERTPDVADLVPAVPAGVTYGLTAVR</sequence>
<comment type="similarity">
    <text evidence="5 6">Belongs to the LipB family.</text>
</comment>
<evidence type="ECO:0000256" key="3">
    <source>
        <dbReference type="ARBA" id="ARBA00023315"/>
    </source>
</evidence>
<dbReference type="Pfam" id="PF21948">
    <property type="entry name" value="LplA-B_cat"/>
    <property type="match status" value="1"/>
</dbReference>
<dbReference type="HAMAP" id="MF_00013">
    <property type="entry name" value="LipB"/>
    <property type="match status" value="1"/>
</dbReference>
<evidence type="ECO:0000256" key="4">
    <source>
        <dbReference type="ARBA" id="ARBA00024732"/>
    </source>
</evidence>
<dbReference type="InterPro" id="IPR045864">
    <property type="entry name" value="aa-tRNA-synth_II/BPL/LPL"/>
</dbReference>
<dbReference type="GO" id="GO:0005737">
    <property type="term" value="C:cytoplasm"/>
    <property type="evidence" value="ECO:0007669"/>
    <property type="project" value="UniProtKB-SubCell"/>
</dbReference>
<evidence type="ECO:0000313" key="12">
    <source>
        <dbReference type="Proteomes" id="UP000198825"/>
    </source>
</evidence>
<dbReference type="CDD" id="cd16444">
    <property type="entry name" value="LipB"/>
    <property type="match status" value="1"/>
</dbReference>
<comment type="function">
    <text evidence="4 5 6">Catalyzes the transfer of endogenously produced octanoic acid from octanoyl-acyl-carrier-protein onto the lipoyl domains of lipoate-dependent enzymes. Lipoyl-ACP can also act as a substrate although octanoyl-ACP is likely to be the physiological substrate.</text>
</comment>
<dbReference type="SUPFAM" id="SSF55681">
    <property type="entry name" value="Class II aaRS and biotin synthetases"/>
    <property type="match status" value="1"/>
</dbReference>
<comment type="catalytic activity">
    <reaction evidence="5 6">
        <text>octanoyl-[ACP] + L-lysyl-[protein] = N(6)-octanoyl-L-lysyl-[protein] + holo-[ACP] + H(+)</text>
        <dbReference type="Rhea" id="RHEA:17665"/>
        <dbReference type="Rhea" id="RHEA-COMP:9636"/>
        <dbReference type="Rhea" id="RHEA-COMP:9685"/>
        <dbReference type="Rhea" id="RHEA-COMP:9752"/>
        <dbReference type="Rhea" id="RHEA-COMP:9928"/>
        <dbReference type="ChEBI" id="CHEBI:15378"/>
        <dbReference type="ChEBI" id="CHEBI:29969"/>
        <dbReference type="ChEBI" id="CHEBI:64479"/>
        <dbReference type="ChEBI" id="CHEBI:78463"/>
        <dbReference type="ChEBI" id="CHEBI:78809"/>
        <dbReference type="EC" id="2.3.1.181"/>
    </reaction>
</comment>
<accession>A0A1H2MSC3</accession>
<dbReference type="RefSeq" id="WP_091074975.1">
    <property type="nucleotide sequence ID" value="NZ_LT629799.1"/>
</dbReference>
<dbReference type="PANTHER" id="PTHR10993">
    <property type="entry name" value="OCTANOYLTRANSFERASE"/>
    <property type="match status" value="1"/>
</dbReference>
<feature type="site" description="Lowers pKa of active site Cys" evidence="5 9">
    <location>
        <position position="144"/>
    </location>
</feature>
<reference evidence="12" key="1">
    <citation type="submission" date="2016-10" db="EMBL/GenBank/DDBJ databases">
        <authorList>
            <person name="Varghese N."/>
            <person name="Submissions S."/>
        </authorList>
    </citation>
    <scope>NUCLEOTIDE SEQUENCE [LARGE SCALE GENOMIC DNA]</scope>
    <source>
        <strain evidence="12">DSM 21743</strain>
    </source>
</reference>
<evidence type="ECO:0000313" key="11">
    <source>
        <dbReference type="EMBL" id="SDU96050.1"/>
    </source>
</evidence>
<evidence type="ECO:0000256" key="2">
    <source>
        <dbReference type="ARBA" id="ARBA00022679"/>
    </source>
</evidence>
<feature type="domain" description="BPL/LPL catalytic" evidence="10">
    <location>
        <begin position="34"/>
        <end position="217"/>
    </location>
</feature>
<evidence type="ECO:0000256" key="9">
    <source>
        <dbReference type="PIRSR" id="PIRSR016262-3"/>
    </source>
</evidence>
<evidence type="ECO:0000256" key="8">
    <source>
        <dbReference type="PIRSR" id="PIRSR016262-2"/>
    </source>
</evidence>
<evidence type="ECO:0000256" key="5">
    <source>
        <dbReference type="HAMAP-Rule" id="MF_00013"/>
    </source>
</evidence>
<organism evidence="11 12">
    <name type="scientific">Microlunatus sagamiharensis</name>
    <dbReference type="NCBI Taxonomy" id="546874"/>
    <lineage>
        <taxon>Bacteria</taxon>
        <taxon>Bacillati</taxon>
        <taxon>Actinomycetota</taxon>
        <taxon>Actinomycetes</taxon>
        <taxon>Propionibacteriales</taxon>
        <taxon>Propionibacteriaceae</taxon>
        <taxon>Microlunatus</taxon>
    </lineage>
</organism>
<comment type="subcellular location">
    <subcellularLocation>
        <location evidence="5">Cytoplasm</location>
    </subcellularLocation>
</comment>
<keyword evidence="2 5" id="KW-0808">Transferase</keyword>
<keyword evidence="5" id="KW-0963">Cytoplasm</keyword>
<dbReference type="InterPro" id="IPR020605">
    <property type="entry name" value="Octanoyltransferase_CS"/>
</dbReference>
<dbReference type="NCBIfam" id="NF010925">
    <property type="entry name" value="PRK14345.1"/>
    <property type="match status" value="1"/>
</dbReference>
<dbReference type="Proteomes" id="UP000198825">
    <property type="component" value="Chromosome I"/>
</dbReference>
<keyword evidence="3 5" id="KW-0012">Acyltransferase</keyword>
<dbReference type="EMBL" id="LT629799">
    <property type="protein sequence ID" value="SDU96050.1"/>
    <property type="molecule type" value="Genomic_DNA"/>
</dbReference>
<dbReference type="UniPathway" id="UPA00538">
    <property type="reaction ID" value="UER00592"/>
</dbReference>
<evidence type="ECO:0000259" key="10">
    <source>
        <dbReference type="PROSITE" id="PS51733"/>
    </source>
</evidence>
<dbReference type="PIRSF" id="PIRSF016262">
    <property type="entry name" value="LPLase"/>
    <property type="match status" value="1"/>
</dbReference>
<gene>
    <name evidence="5" type="primary">lipB</name>
    <name evidence="11" type="ORF">SAMN04488544_2614</name>
</gene>
<feature type="binding site" evidence="5 8">
    <location>
        <begin position="147"/>
        <end position="149"/>
    </location>
    <ligand>
        <name>substrate</name>
    </ligand>
</feature>
<evidence type="ECO:0000256" key="1">
    <source>
        <dbReference type="ARBA" id="ARBA00004821"/>
    </source>
</evidence>
<dbReference type="GO" id="GO:0009249">
    <property type="term" value="P:protein lipoylation"/>
    <property type="evidence" value="ECO:0007669"/>
    <property type="project" value="InterPro"/>
</dbReference>
<comment type="miscellaneous">
    <text evidence="5">In the reaction, the free carboxyl group of octanoic acid is attached via an amide linkage to the epsilon-amino group of a specific lysine residue of lipoyl domains of lipoate-dependent enzymes.</text>
</comment>
<feature type="binding site" evidence="5 8">
    <location>
        <begin position="73"/>
        <end position="80"/>
    </location>
    <ligand>
        <name>substrate</name>
    </ligand>
</feature>
<dbReference type="OrthoDB" id="9787061at2"/>
<dbReference type="AlphaFoldDB" id="A0A1H2MSC3"/>
<dbReference type="NCBIfam" id="TIGR00214">
    <property type="entry name" value="lipB"/>
    <property type="match status" value="1"/>
</dbReference>
<dbReference type="EC" id="2.3.1.181" evidence="5 6"/>
<keyword evidence="12" id="KW-1185">Reference proteome</keyword>
<evidence type="ECO:0000256" key="7">
    <source>
        <dbReference type="PIRSR" id="PIRSR016262-1"/>
    </source>
</evidence>
<proteinExistence type="inferred from homology"/>
<dbReference type="STRING" id="546874.SAMN04488544_2614"/>
<comment type="pathway">
    <text evidence="1 5 6">Protein modification; protein lipoylation via endogenous pathway; protein N(6)-(lipoyl)lysine from octanoyl-[acyl-carrier-protein]: step 1/2.</text>
</comment>